<dbReference type="Pfam" id="PF00356">
    <property type="entry name" value="LacI"/>
    <property type="match status" value="1"/>
</dbReference>
<dbReference type="InterPro" id="IPR046335">
    <property type="entry name" value="LacI/GalR-like_sensor"/>
</dbReference>
<dbReference type="GO" id="GO:0000976">
    <property type="term" value="F:transcription cis-regulatory region binding"/>
    <property type="evidence" value="ECO:0007669"/>
    <property type="project" value="TreeGrafter"/>
</dbReference>
<evidence type="ECO:0000259" key="4">
    <source>
        <dbReference type="PROSITE" id="PS50932"/>
    </source>
</evidence>
<keyword evidence="6" id="KW-1185">Reference proteome</keyword>
<evidence type="ECO:0000256" key="1">
    <source>
        <dbReference type="ARBA" id="ARBA00023015"/>
    </source>
</evidence>
<dbReference type="GO" id="GO:0003700">
    <property type="term" value="F:DNA-binding transcription factor activity"/>
    <property type="evidence" value="ECO:0007669"/>
    <property type="project" value="TreeGrafter"/>
</dbReference>
<keyword evidence="1" id="KW-0805">Transcription regulation</keyword>
<dbReference type="PANTHER" id="PTHR30146">
    <property type="entry name" value="LACI-RELATED TRANSCRIPTIONAL REPRESSOR"/>
    <property type="match status" value="1"/>
</dbReference>
<dbReference type="CDD" id="cd06267">
    <property type="entry name" value="PBP1_LacI_sugar_binding-like"/>
    <property type="match status" value="1"/>
</dbReference>
<dbReference type="PANTHER" id="PTHR30146:SF109">
    <property type="entry name" value="HTH-TYPE TRANSCRIPTIONAL REGULATOR GALS"/>
    <property type="match status" value="1"/>
</dbReference>
<comment type="caution">
    <text evidence="5">The sequence shown here is derived from an EMBL/GenBank/DDBJ whole genome shotgun (WGS) entry which is preliminary data.</text>
</comment>
<keyword evidence="3" id="KW-0804">Transcription</keyword>
<dbReference type="Pfam" id="PF13377">
    <property type="entry name" value="Peripla_BP_3"/>
    <property type="match status" value="1"/>
</dbReference>
<evidence type="ECO:0000313" key="5">
    <source>
        <dbReference type="EMBL" id="CAG7651097.1"/>
    </source>
</evidence>
<dbReference type="SMART" id="SM00354">
    <property type="entry name" value="HTH_LACI"/>
    <property type="match status" value="1"/>
</dbReference>
<dbReference type="Proteomes" id="UP000693672">
    <property type="component" value="Unassembled WGS sequence"/>
</dbReference>
<sequence length="332" mass="37964">MDKKYTIRDIADLSGFSFKTVSRVINNEPNVKPDTRDKILKVIAETNFKPNVFAKNLSTKTMKNILVSIRKTYGQNTTQWFDILMSYMNQAARSRRYSLIQEIIYDDVDLGHSILEQSSGYIDAVVLFYLQEQDKRIDLVRSNRIPFLSFERNKQVPVSISNNNKKGILEATQYLFGRGLTRICLLLGARIEVNLEREAAIKDVYLKNGVPLEQLEIVYDMNNLERIKRFVDGKLASGDIPQVFFVSGDEKAIAVYHSIYAHGLSIPGDVSIMGFDNIPLSPYYYPALTTMAQDFERLANEMFSVIDRLLDQTEPVHSIEVDPQLVVRESVK</sequence>
<name>A0A916NS01_9BACL</name>
<reference evidence="5" key="1">
    <citation type="submission" date="2021-06" db="EMBL/GenBank/DDBJ databases">
        <authorList>
            <person name="Criscuolo A."/>
        </authorList>
    </citation>
    <scope>NUCLEOTIDE SEQUENCE</scope>
    <source>
        <strain evidence="5">CIP111600</strain>
    </source>
</reference>
<organism evidence="5 6">
    <name type="scientific">Paenibacillus solanacearum</name>
    <dbReference type="NCBI Taxonomy" id="2048548"/>
    <lineage>
        <taxon>Bacteria</taxon>
        <taxon>Bacillati</taxon>
        <taxon>Bacillota</taxon>
        <taxon>Bacilli</taxon>
        <taxon>Bacillales</taxon>
        <taxon>Paenibacillaceae</taxon>
        <taxon>Paenibacillus</taxon>
    </lineage>
</organism>
<evidence type="ECO:0000256" key="3">
    <source>
        <dbReference type="ARBA" id="ARBA00023163"/>
    </source>
</evidence>
<dbReference type="CDD" id="cd01392">
    <property type="entry name" value="HTH_LacI"/>
    <property type="match status" value="1"/>
</dbReference>
<proteinExistence type="predicted"/>
<dbReference type="AlphaFoldDB" id="A0A916NS01"/>
<feature type="domain" description="HTH lacI-type" evidence="4">
    <location>
        <begin position="5"/>
        <end position="59"/>
    </location>
</feature>
<dbReference type="EMBL" id="CAJVAS010000057">
    <property type="protein sequence ID" value="CAG7651097.1"/>
    <property type="molecule type" value="Genomic_DNA"/>
</dbReference>
<dbReference type="PROSITE" id="PS50932">
    <property type="entry name" value="HTH_LACI_2"/>
    <property type="match status" value="1"/>
</dbReference>
<dbReference type="InterPro" id="IPR000843">
    <property type="entry name" value="HTH_LacI"/>
</dbReference>
<gene>
    <name evidence="5" type="primary">exuR_6</name>
    <name evidence="5" type="ORF">PAESOLCIP111_06246</name>
</gene>
<accession>A0A916NS01</accession>
<protein>
    <submittedName>
        <fullName evidence="5">HTH-type transcriptional repressor ExuR</fullName>
    </submittedName>
</protein>
<evidence type="ECO:0000313" key="6">
    <source>
        <dbReference type="Proteomes" id="UP000693672"/>
    </source>
</evidence>
<keyword evidence="2" id="KW-0238">DNA-binding</keyword>
<dbReference type="RefSeq" id="WP_218095900.1">
    <property type="nucleotide sequence ID" value="NZ_CAJVAS010000057.1"/>
</dbReference>
<evidence type="ECO:0000256" key="2">
    <source>
        <dbReference type="ARBA" id="ARBA00023125"/>
    </source>
</evidence>